<dbReference type="Proteomes" id="UP000232003">
    <property type="component" value="Chromosome"/>
</dbReference>
<keyword evidence="2" id="KW-1185">Reference proteome</keyword>
<accession>A0A2K8ST18</accession>
<dbReference type="EMBL" id="CP024785">
    <property type="protein sequence ID" value="AUB38463.1"/>
    <property type="molecule type" value="Genomic_DNA"/>
</dbReference>
<sequence length="49" mass="5252">MIISKLFCVTYSNLPSCALSKDALLNCFAGTSYAQLGVRNYSGSHFGAM</sequence>
<organism evidence="1 2">
    <name type="scientific">Nostoc flagelliforme CCNUN1</name>
    <dbReference type="NCBI Taxonomy" id="2038116"/>
    <lineage>
        <taxon>Bacteria</taxon>
        <taxon>Bacillati</taxon>
        <taxon>Cyanobacteriota</taxon>
        <taxon>Cyanophyceae</taxon>
        <taxon>Nostocales</taxon>
        <taxon>Nostocaceae</taxon>
        <taxon>Nostoc</taxon>
    </lineage>
</organism>
<evidence type="ECO:0000313" key="1">
    <source>
        <dbReference type="EMBL" id="AUB38463.1"/>
    </source>
</evidence>
<dbReference type="KEGG" id="nfl:COO91_04433"/>
<name>A0A2K8ST18_9NOSO</name>
<reference evidence="1 2" key="1">
    <citation type="submission" date="2017-11" db="EMBL/GenBank/DDBJ databases">
        <title>Complete genome of a free-living desiccation-tolerant cyanobacterium and its photosynthetic adaptation to extreme terrestrial habitat.</title>
        <authorList>
            <person name="Shang J."/>
        </authorList>
    </citation>
    <scope>NUCLEOTIDE SEQUENCE [LARGE SCALE GENOMIC DNA]</scope>
    <source>
        <strain evidence="1 2">CCNUN1</strain>
    </source>
</reference>
<proteinExistence type="predicted"/>
<gene>
    <name evidence="1" type="ORF">COO91_04433</name>
</gene>
<protein>
    <submittedName>
        <fullName evidence="1">Uncharacterized protein</fullName>
    </submittedName>
</protein>
<evidence type="ECO:0000313" key="2">
    <source>
        <dbReference type="Proteomes" id="UP000232003"/>
    </source>
</evidence>
<dbReference type="AlphaFoldDB" id="A0A2K8ST18"/>